<dbReference type="FunCoup" id="A0A059DC84">
    <property type="interactions" value="1043"/>
</dbReference>
<dbReference type="InterPro" id="IPR035426">
    <property type="entry name" value="Gemin2/Brr1"/>
</dbReference>
<organism evidence="3">
    <name type="scientific">Eucalyptus grandis</name>
    <name type="common">Flooded gum</name>
    <dbReference type="NCBI Taxonomy" id="71139"/>
    <lineage>
        <taxon>Eukaryota</taxon>
        <taxon>Viridiplantae</taxon>
        <taxon>Streptophyta</taxon>
        <taxon>Embryophyta</taxon>
        <taxon>Tracheophyta</taxon>
        <taxon>Spermatophyta</taxon>
        <taxon>Magnoliopsida</taxon>
        <taxon>eudicotyledons</taxon>
        <taxon>Gunneridae</taxon>
        <taxon>Pentapetalae</taxon>
        <taxon>rosids</taxon>
        <taxon>malvids</taxon>
        <taxon>Myrtales</taxon>
        <taxon>Myrtaceae</taxon>
        <taxon>Myrtoideae</taxon>
        <taxon>Eucalypteae</taxon>
        <taxon>Eucalyptus</taxon>
    </lineage>
</organism>
<dbReference type="KEGG" id="egr:104444959"/>
<dbReference type="Pfam" id="PF04938">
    <property type="entry name" value="SIP1"/>
    <property type="match status" value="1"/>
</dbReference>
<dbReference type="PANTHER" id="PTHR12794:SF0">
    <property type="entry name" value="GEM-ASSOCIATED PROTEIN 2"/>
    <property type="match status" value="1"/>
</dbReference>
<accession>A0A059DC84</accession>
<proteinExistence type="inferred from homology"/>
<gene>
    <name evidence="3" type="ORF">EUGRSUZ_A00251</name>
</gene>
<dbReference type="Gramene" id="KCW87850">
    <property type="protein sequence ID" value="KCW87850"/>
    <property type="gene ID" value="EUGRSUZ_A00251"/>
</dbReference>
<feature type="compositionally biased region" description="Basic and acidic residues" evidence="2">
    <location>
        <begin position="64"/>
        <end position="82"/>
    </location>
</feature>
<dbReference type="GO" id="GO:0032797">
    <property type="term" value="C:SMN complex"/>
    <property type="evidence" value="ECO:0000318"/>
    <property type="project" value="GO_Central"/>
</dbReference>
<evidence type="ECO:0000313" key="3">
    <source>
        <dbReference type="EMBL" id="KCW87850.1"/>
    </source>
</evidence>
<comment type="similarity">
    <text evidence="1">Belongs to the gemin-2 family.</text>
</comment>
<evidence type="ECO:0000256" key="1">
    <source>
        <dbReference type="ARBA" id="ARBA00025758"/>
    </source>
</evidence>
<dbReference type="eggNOG" id="ENOG502QPK4">
    <property type="taxonomic scope" value="Eukaryota"/>
</dbReference>
<reference evidence="3" key="1">
    <citation type="submission" date="2013-07" db="EMBL/GenBank/DDBJ databases">
        <title>The genome of Eucalyptus grandis.</title>
        <authorList>
            <person name="Schmutz J."/>
            <person name="Hayes R."/>
            <person name="Myburg A."/>
            <person name="Tuskan G."/>
            <person name="Grattapaglia D."/>
            <person name="Rokhsar D.S."/>
        </authorList>
    </citation>
    <scope>NUCLEOTIDE SEQUENCE</scope>
    <source>
        <tissue evidence="3">Leaf extractions</tissue>
    </source>
</reference>
<feature type="region of interest" description="Disordered" evidence="2">
    <location>
        <begin position="1"/>
        <end position="90"/>
    </location>
</feature>
<name>A0A059DC84_EUCGR</name>
<dbReference type="Gene3D" id="1.20.58.1070">
    <property type="match status" value="1"/>
</dbReference>
<dbReference type="OMA" id="IMYSRKE"/>
<dbReference type="AlphaFoldDB" id="A0A059DC84"/>
<dbReference type="STRING" id="71139.A0A059DC84"/>
<dbReference type="GO" id="GO:0000387">
    <property type="term" value="P:spliceosomal snRNP assembly"/>
    <property type="evidence" value="ECO:0000318"/>
    <property type="project" value="GO_Central"/>
</dbReference>
<dbReference type="InParanoid" id="A0A059DC84"/>
<evidence type="ECO:0000256" key="2">
    <source>
        <dbReference type="SAM" id="MobiDB-lite"/>
    </source>
</evidence>
<dbReference type="EMBL" id="KK198753">
    <property type="protein sequence ID" value="KCW87850.1"/>
    <property type="molecule type" value="Genomic_DNA"/>
</dbReference>
<feature type="compositionally biased region" description="Basic residues" evidence="2">
    <location>
        <begin position="238"/>
        <end position="248"/>
    </location>
</feature>
<sequence>MADSMDSPPMASLPPVAASGGEGAVATLCPAPESCGRASDSLSVEVPPTGVNGMGPSSSPKAPESARVREVLEENSAEEAKRGSACVGMGDSSSLDMNGDGEFLGEGEVSANLLEIKKQQLLSDLEGGSIFRPVAQSEYVAEESPDIGVMIGGATDGNKISGELVHTCDEVEGDDGIDGSLRRSLKIQVIDDIALIEPVLFAGIGNGGDVEMGTVVSFSRCTEGSSNKCVKEAADGKKTKRPRRKGKGAQRENSVHFDEPIDACRTKGDGTKRRYSREEMEALRFVNISEQRKFWREIYNGLGPVAREYANLASSKHQAQSSLSYHCQRQSLGRAQDPGILGEGCKEQVGIVLENTEDSKTNFVNLDPACGQNTSCEDIDIIEEGGEEDSDDSDEYFANIQRPAFYVEGEPNFDAGPPEDGLEFLRRVRWEAAQIPNVKVAKLDQSKFHKEQSAYMPLIPEIAECPEHLMPLKQWEDAFLADFSMLRRALSSVEGTSAEISGKLQCLIDVTQECYVQHPKSDASENFNDCRNAGEVDEAVISPSQKSLGSEKSEDPVLSTILGMDSVARVSMLRKRINSVEDASLLSRNDCLWLFALCAAVDSPLDANTCASLRSLLRKCASLRAQKAELDDEVIMLNILATICGRYFGQSDN</sequence>
<dbReference type="GO" id="GO:0005634">
    <property type="term" value="C:nucleus"/>
    <property type="evidence" value="ECO:0000318"/>
    <property type="project" value="GO_Central"/>
</dbReference>
<dbReference type="PANTHER" id="PTHR12794">
    <property type="entry name" value="GEMIN2"/>
    <property type="match status" value="1"/>
</dbReference>
<feature type="region of interest" description="Disordered" evidence="2">
    <location>
        <begin position="232"/>
        <end position="254"/>
    </location>
</feature>
<protein>
    <recommendedName>
        <fullName evidence="4">Gem-associated protein 2</fullName>
    </recommendedName>
</protein>
<dbReference type="OrthoDB" id="428895at2759"/>
<evidence type="ECO:0008006" key="4">
    <source>
        <dbReference type="Google" id="ProtNLM"/>
    </source>
</evidence>